<organism evidence="9 10">
    <name type="scientific">Fluoribacter dumoffii</name>
    <dbReference type="NCBI Taxonomy" id="463"/>
    <lineage>
        <taxon>Bacteria</taxon>
        <taxon>Pseudomonadati</taxon>
        <taxon>Pseudomonadota</taxon>
        <taxon>Gammaproteobacteria</taxon>
        <taxon>Legionellales</taxon>
        <taxon>Legionellaceae</taxon>
        <taxon>Fluoribacter</taxon>
    </lineage>
</organism>
<dbReference type="RefSeq" id="WP_010655015.1">
    <property type="nucleotide sequence ID" value="NZ_UGGT01000001.1"/>
</dbReference>
<comment type="subcellular location">
    <subcellularLocation>
        <location evidence="1">Cell membrane</location>
        <topology evidence="1">Multi-pass membrane protein</topology>
    </subcellularLocation>
</comment>
<evidence type="ECO:0000256" key="3">
    <source>
        <dbReference type="ARBA" id="ARBA00022475"/>
    </source>
</evidence>
<dbReference type="GO" id="GO:0098797">
    <property type="term" value="C:plasma membrane protein complex"/>
    <property type="evidence" value="ECO:0007669"/>
    <property type="project" value="TreeGrafter"/>
</dbReference>
<feature type="domain" description="ABC3 transporter permease C-terminal" evidence="8">
    <location>
        <begin position="662"/>
        <end position="779"/>
    </location>
</feature>
<feature type="transmembrane region" description="Helical" evidence="7">
    <location>
        <begin position="312"/>
        <end position="337"/>
    </location>
</feature>
<keyword evidence="4 7" id="KW-0812">Transmembrane</keyword>
<feature type="transmembrane region" description="Helical" evidence="7">
    <location>
        <begin position="753"/>
        <end position="771"/>
    </location>
</feature>
<dbReference type="PANTHER" id="PTHR30489:SF0">
    <property type="entry name" value="LIPOPROTEIN-RELEASING SYSTEM TRANSMEMBRANE PROTEIN LOLE"/>
    <property type="match status" value="1"/>
</dbReference>
<dbReference type="Pfam" id="PF02687">
    <property type="entry name" value="FtsX"/>
    <property type="match status" value="2"/>
</dbReference>
<comment type="similarity">
    <text evidence="2">Belongs to the ABC-4 integral membrane protein family. LolC/E subfamily.</text>
</comment>
<gene>
    <name evidence="9" type="ORF">NCTC11370_02998</name>
</gene>
<feature type="transmembrane region" description="Helical" evidence="7">
    <location>
        <begin position="270"/>
        <end position="291"/>
    </location>
</feature>
<keyword evidence="6 7" id="KW-0472">Membrane</keyword>
<evidence type="ECO:0000313" key="9">
    <source>
        <dbReference type="EMBL" id="STO22896.1"/>
    </source>
</evidence>
<keyword evidence="10" id="KW-1185">Reference proteome</keyword>
<dbReference type="STRING" id="1094715.GCA_000236165_02984"/>
<dbReference type="Proteomes" id="UP000254554">
    <property type="component" value="Unassembled WGS sequence"/>
</dbReference>
<feature type="transmembrane region" description="Helical" evidence="7">
    <location>
        <begin position="656"/>
        <end position="676"/>
    </location>
</feature>
<evidence type="ECO:0000313" key="10">
    <source>
        <dbReference type="Proteomes" id="UP000254554"/>
    </source>
</evidence>
<name>A0A377GDK6_9GAMM</name>
<keyword evidence="5 7" id="KW-1133">Transmembrane helix</keyword>
<feature type="transmembrane region" description="Helical" evidence="7">
    <location>
        <begin position="357"/>
        <end position="379"/>
    </location>
</feature>
<keyword evidence="3" id="KW-1003">Cell membrane</keyword>
<evidence type="ECO:0000256" key="2">
    <source>
        <dbReference type="ARBA" id="ARBA00005236"/>
    </source>
</evidence>
<dbReference type="AlphaFoldDB" id="A0A377GDK6"/>
<evidence type="ECO:0000256" key="7">
    <source>
        <dbReference type="SAM" id="Phobius"/>
    </source>
</evidence>
<evidence type="ECO:0000256" key="6">
    <source>
        <dbReference type="ARBA" id="ARBA00023136"/>
    </source>
</evidence>
<sequence length="788" mass="89123">MVTALNKKLWRDVIKLKSQILTIALVVCSGVSVLIASVNTYISLINAQQEFYSKHHFADIFASLERAPNYLKKRITEISGVSQVETRVVKDVILDLPWMQEPAVGRFISISENNTSGLNQLFLRQGRMPESNRYDEVLVNESFAKTHDLKTGDSIIALLNGHREKLNIVGIVLSPEYVYAIRGEDLLPDNRHFGIFWMDRKALGNAFGMQEAFNDISIKLAPDASEQFVMGQLERIFHSYGLTIAYTRKDQISDRFVTNEIKQQKIIATYIPPVFLIVAAFLLNLVTSRLISKEREQIATLKALGFRDLAIAYHYIKIILIILFLGALGGVSLGAWFGHLMTQLYTEYFIFPEFPYIFSYSAAIIGIFICFLAAVLGTLRAIYQVVNLMPAVAMKPPIPLIYQATWLEKIKFFARLSSSVKMVYRYIFRHLLRTILTCIGIALAMAIVILGLFWQDAIRYLINTQFIMAQREHAVVSFVNPVNKTALMELNKIIGITNSEGYRIVPARFTYQHRHELSSLFGIPEHAQLKILLDKNLKRMTVPPHGLLISEGLAERLHLAVGDKLDMELLEGNKAKAQLKVQGIINDYVGMFAYIEIEALNQLLNEDHLINSAAITVDMRHVANLYKKVKEIPKIGTITFKTAIINTFEETFAKHILVFTTILASFAIIIAVSVVYNNASITLAERARELTTLQVLGFTQGEVSTLLFLNHTFEIVISTPLGVIIGYLLSWSILQLMQTDWFKIPFVIEVKTYIISIMVILFASLISFYIIQRKASHLNLTSVLKVAD</sequence>
<dbReference type="InterPro" id="IPR051447">
    <property type="entry name" value="Lipoprotein-release_system"/>
</dbReference>
<feature type="transmembrane region" description="Helical" evidence="7">
    <location>
        <begin position="431"/>
        <end position="454"/>
    </location>
</feature>
<feature type="domain" description="ABC3 transporter permease C-terminal" evidence="8">
    <location>
        <begin position="274"/>
        <end position="387"/>
    </location>
</feature>
<protein>
    <submittedName>
        <fullName evidence="9">Lipoprotein releasing system, transmembrane protein, LolC/E family</fullName>
    </submittedName>
</protein>
<dbReference type="OrthoDB" id="5137249at2"/>
<evidence type="ECO:0000256" key="1">
    <source>
        <dbReference type="ARBA" id="ARBA00004651"/>
    </source>
</evidence>
<dbReference type="InterPro" id="IPR003838">
    <property type="entry name" value="ABC3_permease_C"/>
</dbReference>
<evidence type="ECO:0000256" key="5">
    <source>
        <dbReference type="ARBA" id="ARBA00022989"/>
    </source>
</evidence>
<dbReference type="GeneID" id="93293884"/>
<evidence type="ECO:0000256" key="4">
    <source>
        <dbReference type="ARBA" id="ARBA00022692"/>
    </source>
</evidence>
<reference evidence="9 10" key="1">
    <citation type="submission" date="2018-06" db="EMBL/GenBank/DDBJ databases">
        <authorList>
            <consortium name="Pathogen Informatics"/>
            <person name="Doyle S."/>
        </authorList>
    </citation>
    <scope>NUCLEOTIDE SEQUENCE [LARGE SCALE GENOMIC DNA]</scope>
    <source>
        <strain evidence="9 10">NCTC11370</strain>
    </source>
</reference>
<proteinExistence type="inferred from homology"/>
<dbReference type="PANTHER" id="PTHR30489">
    <property type="entry name" value="LIPOPROTEIN-RELEASING SYSTEM TRANSMEMBRANE PROTEIN LOLE"/>
    <property type="match status" value="1"/>
</dbReference>
<feature type="transmembrane region" description="Helical" evidence="7">
    <location>
        <begin position="20"/>
        <end position="42"/>
    </location>
</feature>
<dbReference type="EMBL" id="UGGT01000001">
    <property type="protein sequence ID" value="STO22896.1"/>
    <property type="molecule type" value="Genomic_DNA"/>
</dbReference>
<feature type="transmembrane region" description="Helical" evidence="7">
    <location>
        <begin position="715"/>
        <end position="733"/>
    </location>
</feature>
<evidence type="ECO:0000259" key="8">
    <source>
        <dbReference type="Pfam" id="PF02687"/>
    </source>
</evidence>
<accession>A0A377GDK6</accession>
<dbReference type="GO" id="GO:0044874">
    <property type="term" value="P:lipoprotein localization to outer membrane"/>
    <property type="evidence" value="ECO:0007669"/>
    <property type="project" value="TreeGrafter"/>
</dbReference>
<keyword evidence="9" id="KW-0449">Lipoprotein</keyword>